<organism>
    <name type="scientific">Ixodes scapularis</name>
    <name type="common">Black-legged tick</name>
    <name type="synonym">Deer tick</name>
    <dbReference type="NCBI Taxonomy" id="6945"/>
    <lineage>
        <taxon>Eukaryota</taxon>
        <taxon>Metazoa</taxon>
        <taxon>Ecdysozoa</taxon>
        <taxon>Arthropoda</taxon>
        <taxon>Chelicerata</taxon>
        <taxon>Arachnida</taxon>
        <taxon>Acari</taxon>
        <taxon>Parasitiformes</taxon>
        <taxon>Ixodida</taxon>
        <taxon>Ixodoidea</taxon>
        <taxon>Ixodidae</taxon>
        <taxon>Ixodinae</taxon>
        <taxon>Ixodes</taxon>
    </lineage>
</organism>
<dbReference type="EMBL" id="ABJB010911750">
    <property type="status" value="NOT_ANNOTATED_CDS"/>
    <property type="molecule type" value="Genomic_DNA"/>
</dbReference>
<dbReference type="PaxDb" id="6945-B7QGQ4"/>
<reference evidence="3" key="2">
    <citation type="submission" date="2020-05" db="UniProtKB">
        <authorList>
            <consortium name="EnsemblMetazoa"/>
        </authorList>
    </citation>
    <scope>IDENTIFICATION</scope>
    <source>
        <strain evidence="3">wikel</strain>
    </source>
</reference>
<dbReference type="AlphaFoldDB" id="B7QGQ4"/>
<dbReference type="VEuPathDB" id="VectorBase:ISCW014418"/>
<dbReference type="HOGENOM" id="CLU_2270433_0_0_1"/>
<protein>
    <submittedName>
        <fullName evidence="2 3">Uncharacterized protein</fullName>
    </submittedName>
</protein>
<name>B7QGQ4_IXOSC</name>
<evidence type="ECO:0000256" key="1">
    <source>
        <dbReference type="SAM" id="MobiDB-lite"/>
    </source>
</evidence>
<evidence type="ECO:0000313" key="4">
    <source>
        <dbReference type="Proteomes" id="UP000001555"/>
    </source>
</evidence>
<accession>B7QGQ4</accession>
<dbReference type="EnsemblMetazoa" id="ISCW014418-RA">
    <property type="protein sequence ID" value="ISCW014418-PA"/>
    <property type="gene ID" value="ISCW014418"/>
</dbReference>
<sequence>QSARPRRAPDEGHGPSNPGLVGGLTRSPRPDAHTCPDTPGVATSRNGHGRRAGRRSASPPPPAQKSGRGASARRPGEEPGAREACCLALDAARNPVKKNPGQI</sequence>
<reference evidence="2 4" key="1">
    <citation type="submission" date="2008-03" db="EMBL/GenBank/DDBJ databases">
        <title>Annotation of Ixodes scapularis.</title>
        <authorList>
            <consortium name="Ixodes scapularis Genome Project Consortium"/>
            <person name="Caler E."/>
            <person name="Hannick L.I."/>
            <person name="Bidwell S."/>
            <person name="Joardar V."/>
            <person name="Thiagarajan M."/>
            <person name="Amedeo P."/>
            <person name="Galinsky K.J."/>
            <person name="Schobel S."/>
            <person name="Inman J."/>
            <person name="Hostetler J."/>
            <person name="Miller J."/>
            <person name="Hammond M."/>
            <person name="Megy K."/>
            <person name="Lawson D."/>
            <person name="Kodira C."/>
            <person name="Sutton G."/>
            <person name="Meyer J."/>
            <person name="Hill C.A."/>
            <person name="Birren B."/>
            <person name="Nene V."/>
            <person name="Collins F."/>
            <person name="Alarcon-Chaidez F."/>
            <person name="Wikel S."/>
            <person name="Strausberg R."/>
        </authorList>
    </citation>
    <scope>NUCLEOTIDE SEQUENCE [LARGE SCALE GENOMIC DNA]</scope>
    <source>
        <strain evidence="4">Wikel</strain>
        <strain evidence="2">Wikel colony</strain>
    </source>
</reference>
<keyword evidence="4" id="KW-1185">Reference proteome</keyword>
<dbReference type="Proteomes" id="UP000001555">
    <property type="component" value="Unassembled WGS sequence"/>
</dbReference>
<feature type="non-terminal residue" evidence="2">
    <location>
        <position position="103"/>
    </location>
</feature>
<dbReference type="VEuPathDB" id="VectorBase:ISCI014418"/>
<evidence type="ECO:0000313" key="3">
    <source>
        <dbReference type="EnsemblMetazoa" id="ISCW014418-PA"/>
    </source>
</evidence>
<dbReference type="InParanoid" id="B7QGQ4"/>
<feature type="non-terminal residue" evidence="2">
    <location>
        <position position="1"/>
    </location>
</feature>
<dbReference type="EMBL" id="DS933205">
    <property type="protein sequence ID" value="EEC18026.1"/>
    <property type="molecule type" value="Genomic_DNA"/>
</dbReference>
<evidence type="ECO:0000313" key="2">
    <source>
        <dbReference type="EMBL" id="EEC18026.1"/>
    </source>
</evidence>
<feature type="region of interest" description="Disordered" evidence="1">
    <location>
        <begin position="1"/>
        <end position="83"/>
    </location>
</feature>
<gene>
    <name evidence="2" type="ORF">IscW_ISCW014418</name>
</gene>
<proteinExistence type="predicted"/>